<reference evidence="3 4" key="1">
    <citation type="submission" date="2019-12" db="EMBL/GenBank/DDBJ databases">
        <title>Novel species isolated from a subtropical stream in China.</title>
        <authorList>
            <person name="Lu H."/>
        </authorList>
    </citation>
    <scope>NUCLEOTIDE SEQUENCE [LARGE SCALE GENOMIC DNA]</scope>
    <source>
        <strain evidence="3 4">FT109W</strain>
    </source>
</reference>
<feature type="transmembrane region" description="Helical" evidence="1">
    <location>
        <begin position="145"/>
        <end position="162"/>
    </location>
</feature>
<feature type="transmembrane region" description="Helical" evidence="1">
    <location>
        <begin position="281"/>
        <end position="302"/>
    </location>
</feature>
<evidence type="ECO:0000259" key="2">
    <source>
        <dbReference type="Pfam" id="PF09925"/>
    </source>
</evidence>
<dbReference type="Pfam" id="PF09925">
    <property type="entry name" value="DUF2157"/>
    <property type="match status" value="1"/>
</dbReference>
<feature type="domain" description="DUF2157" evidence="2">
    <location>
        <begin position="13"/>
        <end position="147"/>
    </location>
</feature>
<keyword evidence="1" id="KW-1133">Transmembrane helix</keyword>
<feature type="transmembrane region" description="Helical" evidence="1">
    <location>
        <begin position="71"/>
        <end position="89"/>
    </location>
</feature>
<keyword evidence="1" id="KW-0812">Transmembrane</keyword>
<dbReference type="EMBL" id="WWCS01000041">
    <property type="protein sequence ID" value="MYN43298.1"/>
    <property type="molecule type" value="Genomic_DNA"/>
</dbReference>
<name>A0ABW9WQL7_9BURK</name>
<feature type="transmembrane region" description="Helical" evidence="1">
    <location>
        <begin position="226"/>
        <end position="244"/>
    </location>
</feature>
<feature type="transmembrane region" description="Helical" evidence="1">
    <location>
        <begin position="202"/>
        <end position="220"/>
    </location>
</feature>
<dbReference type="Proteomes" id="UP000466332">
    <property type="component" value="Unassembled WGS sequence"/>
</dbReference>
<feature type="transmembrane region" description="Helical" evidence="1">
    <location>
        <begin position="251"/>
        <end position="269"/>
    </location>
</feature>
<organism evidence="3 4">
    <name type="scientific">Duganella margarita</name>
    <dbReference type="NCBI Taxonomy" id="2692170"/>
    <lineage>
        <taxon>Bacteria</taxon>
        <taxon>Pseudomonadati</taxon>
        <taxon>Pseudomonadota</taxon>
        <taxon>Betaproteobacteria</taxon>
        <taxon>Burkholderiales</taxon>
        <taxon>Oxalobacteraceae</taxon>
        <taxon>Telluria group</taxon>
        <taxon>Duganella</taxon>
    </lineage>
</organism>
<gene>
    <name evidence="3" type="ORF">GTP55_28545</name>
</gene>
<dbReference type="InterPro" id="IPR018677">
    <property type="entry name" value="DUF2157"/>
</dbReference>
<keyword evidence="1" id="KW-0472">Membrane</keyword>
<feature type="transmembrane region" description="Helical" evidence="1">
    <location>
        <begin position="45"/>
        <end position="65"/>
    </location>
</feature>
<evidence type="ECO:0000313" key="4">
    <source>
        <dbReference type="Proteomes" id="UP000466332"/>
    </source>
</evidence>
<evidence type="ECO:0000256" key="1">
    <source>
        <dbReference type="SAM" id="Phobius"/>
    </source>
</evidence>
<feature type="transmembrane region" description="Helical" evidence="1">
    <location>
        <begin position="96"/>
        <end position="117"/>
    </location>
</feature>
<feature type="transmembrane region" description="Helical" evidence="1">
    <location>
        <begin position="168"/>
        <end position="190"/>
    </location>
</feature>
<evidence type="ECO:0000313" key="3">
    <source>
        <dbReference type="EMBL" id="MYN43298.1"/>
    </source>
</evidence>
<accession>A0ABW9WQL7</accession>
<feature type="transmembrane region" description="Helical" evidence="1">
    <location>
        <begin position="123"/>
        <end position="140"/>
    </location>
</feature>
<sequence>MSLRLAILALTDKYQLSVQQHAALRQLAALDETPPSLAQRLQHGLAVLGAALGGLGILFWIAANWPSLSHAGRFALLQALLILALLGAWRRPVTRVPLSLVAFITCGGLLAHFGQTYQTGADPWELFAVWALLTVPLCLGVRHDVLWTAWAVVALTATWLAYRAVPGLGFFEASLSSWVPAVALAALFRFAPVGAGLWPMRLSMIYATAGLCWVAIYSLLGPQLGAMYMVTLTSIAALIFVFSLRNMFDVFVVSALGFGANVVLMGGLARTLIAGRGVSTAAILLTGCVAAALLALTVKLIMELAHTHQPEHIA</sequence>
<keyword evidence="4" id="KW-1185">Reference proteome</keyword>
<protein>
    <submittedName>
        <fullName evidence="3">DUF2157 domain-containing protein</fullName>
    </submittedName>
</protein>
<comment type="caution">
    <text evidence="3">The sequence shown here is derived from an EMBL/GenBank/DDBJ whole genome shotgun (WGS) entry which is preliminary data.</text>
</comment>
<proteinExistence type="predicted"/>
<dbReference type="RefSeq" id="WP_161048146.1">
    <property type="nucleotide sequence ID" value="NZ_WWCS01000041.1"/>
</dbReference>